<comment type="similarity">
    <text evidence="2">Belongs to the SusD family.</text>
</comment>
<sequence length="518" mass="57998">MKTKKRIIQFLAISIGFSLYACKKDALNTNNENVVSTDQYFKTAGELQAGTNAIYATVRGINLVAREWYFLHDLRSDDVAAGGSQLEVPRAQILNGNVDPTNSVMNAVWNGLYTVIHRANTVIENGPNVSDDPAMRDRCLAEAKFLRAWAYFELVSKWGAVPMYTETVKLPSDYQPRAEVGAVYQFIVQDLQEAANILPGKSGTENGRITHAAANALLGRVLMQQGDYTGAKEALLKIPTAGADGYRLTDRYLDNFEEETEFNSESIFEIVYVDKGDNDFNWSTDDTPNAAQSTIRNQEYNPVAWRNLIPSNKLLNEFENAETGAEKTDPRFSYSFYQTGDRYNNGADILTDADQNNNSSIVNGVRKKVSFRKFMIIYKESKSRASYHPGGNNQRIIRYAEVLINLAECEAELGNLTAAVSYLNQVRARASVAMPPYPTAQFPVATKEDVIKAIIHEKSVEVSNESLRNIDILRWRPKGYFSVEPITYFRPGRDELLPIPQAELDNNPQISGNQNPGY</sequence>
<dbReference type="Pfam" id="PF07980">
    <property type="entry name" value="SusD_RagB"/>
    <property type="match status" value="1"/>
</dbReference>
<evidence type="ECO:0000256" key="6">
    <source>
        <dbReference type="SAM" id="SignalP"/>
    </source>
</evidence>
<feature type="domain" description="SusD-like N-terminal" evidence="8">
    <location>
        <begin position="91"/>
        <end position="221"/>
    </location>
</feature>
<accession>A0ABV6HSE4</accession>
<keyword evidence="3 6" id="KW-0732">Signal</keyword>
<feature type="domain" description="RagB/SusD" evidence="7">
    <location>
        <begin position="265"/>
        <end position="518"/>
    </location>
</feature>
<dbReference type="InterPro" id="IPR033985">
    <property type="entry name" value="SusD-like_N"/>
</dbReference>
<feature type="chain" id="PRO_5045455181" evidence="6">
    <location>
        <begin position="22"/>
        <end position="518"/>
    </location>
</feature>
<dbReference type="EMBL" id="JBHLWO010000007">
    <property type="protein sequence ID" value="MFC0321813.1"/>
    <property type="molecule type" value="Genomic_DNA"/>
</dbReference>
<proteinExistence type="inferred from homology"/>
<evidence type="ECO:0000313" key="9">
    <source>
        <dbReference type="EMBL" id="MFC0321813.1"/>
    </source>
</evidence>
<dbReference type="PROSITE" id="PS51257">
    <property type="entry name" value="PROKAR_LIPOPROTEIN"/>
    <property type="match status" value="1"/>
</dbReference>
<reference evidence="9 10" key="1">
    <citation type="submission" date="2024-09" db="EMBL/GenBank/DDBJ databases">
        <authorList>
            <person name="Sun Q."/>
            <person name="Mori K."/>
        </authorList>
    </citation>
    <scope>NUCLEOTIDE SEQUENCE [LARGE SCALE GENOMIC DNA]</scope>
    <source>
        <strain evidence="9 10">CCM 7765</strain>
    </source>
</reference>
<evidence type="ECO:0000256" key="1">
    <source>
        <dbReference type="ARBA" id="ARBA00004442"/>
    </source>
</evidence>
<evidence type="ECO:0000256" key="2">
    <source>
        <dbReference type="ARBA" id="ARBA00006275"/>
    </source>
</evidence>
<dbReference type="Pfam" id="PF14322">
    <property type="entry name" value="SusD-like_3"/>
    <property type="match status" value="1"/>
</dbReference>
<evidence type="ECO:0000256" key="5">
    <source>
        <dbReference type="ARBA" id="ARBA00023237"/>
    </source>
</evidence>
<dbReference type="Proteomes" id="UP001589774">
    <property type="component" value="Unassembled WGS sequence"/>
</dbReference>
<comment type="subcellular location">
    <subcellularLocation>
        <location evidence="1">Cell outer membrane</location>
    </subcellularLocation>
</comment>
<keyword evidence="5" id="KW-0998">Cell outer membrane</keyword>
<keyword evidence="10" id="KW-1185">Reference proteome</keyword>
<evidence type="ECO:0000259" key="7">
    <source>
        <dbReference type="Pfam" id="PF07980"/>
    </source>
</evidence>
<evidence type="ECO:0000259" key="8">
    <source>
        <dbReference type="Pfam" id="PF14322"/>
    </source>
</evidence>
<comment type="caution">
    <text evidence="9">The sequence shown here is derived from an EMBL/GenBank/DDBJ whole genome shotgun (WGS) entry which is preliminary data.</text>
</comment>
<feature type="signal peptide" evidence="6">
    <location>
        <begin position="1"/>
        <end position="21"/>
    </location>
</feature>
<gene>
    <name evidence="9" type="ORF">ACFFI0_26100</name>
</gene>
<evidence type="ECO:0000256" key="3">
    <source>
        <dbReference type="ARBA" id="ARBA00022729"/>
    </source>
</evidence>
<dbReference type="SUPFAM" id="SSF48452">
    <property type="entry name" value="TPR-like"/>
    <property type="match status" value="1"/>
</dbReference>
<dbReference type="CDD" id="cd08977">
    <property type="entry name" value="SusD"/>
    <property type="match status" value="1"/>
</dbReference>
<evidence type="ECO:0000313" key="10">
    <source>
        <dbReference type="Proteomes" id="UP001589774"/>
    </source>
</evidence>
<dbReference type="InterPro" id="IPR012944">
    <property type="entry name" value="SusD_RagB_dom"/>
</dbReference>
<evidence type="ECO:0000256" key="4">
    <source>
        <dbReference type="ARBA" id="ARBA00023136"/>
    </source>
</evidence>
<protein>
    <submittedName>
        <fullName evidence="9">RagB/SusD family nutrient uptake outer membrane protein</fullName>
    </submittedName>
</protein>
<name>A0ABV6HSE4_9SPHI</name>
<organism evidence="9 10">
    <name type="scientific">Olivibacter oleidegradans</name>
    <dbReference type="NCBI Taxonomy" id="760123"/>
    <lineage>
        <taxon>Bacteria</taxon>
        <taxon>Pseudomonadati</taxon>
        <taxon>Bacteroidota</taxon>
        <taxon>Sphingobacteriia</taxon>
        <taxon>Sphingobacteriales</taxon>
        <taxon>Sphingobacteriaceae</taxon>
        <taxon>Olivibacter</taxon>
    </lineage>
</organism>
<dbReference type="InterPro" id="IPR011990">
    <property type="entry name" value="TPR-like_helical_dom_sf"/>
</dbReference>
<dbReference type="Gene3D" id="1.25.40.390">
    <property type="match status" value="1"/>
</dbReference>
<dbReference type="RefSeq" id="WP_130857171.1">
    <property type="nucleotide sequence ID" value="NZ_JBHLWO010000007.1"/>
</dbReference>
<keyword evidence="4" id="KW-0472">Membrane</keyword>